<dbReference type="InterPro" id="IPR050463">
    <property type="entry name" value="Gfo/Idh/MocA_oxidrdct_glycsds"/>
</dbReference>
<dbReference type="SUPFAM" id="SSF55347">
    <property type="entry name" value="Glyceraldehyde-3-phosphate dehydrogenase-like, C-terminal domain"/>
    <property type="match status" value="1"/>
</dbReference>
<dbReference type="Pfam" id="PF01408">
    <property type="entry name" value="GFO_IDH_MocA"/>
    <property type="match status" value="1"/>
</dbReference>
<keyword evidence="6" id="KW-1185">Reference proteome</keyword>
<dbReference type="EMBL" id="BAAAIE010000013">
    <property type="protein sequence ID" value="GAA0976417.1"/>
    <property type="molecule type" value="Genomic_DNA"/>
</dbReference>
<evidence type="ECO:0000259" key="3">
    <source>
        <dbReference type="Pfam" id="PF01408"/>
    </source>
</evidence>
<dbReference type="Gene3D" id="3.30.360.10">
    <property type="entry name" value="Dihydrodipicolinate Reductase, domain 2"/>
    <property type="match status" value="1"/>
</dbReference>
<evidence type="ECO:0000256" key="2">
    <source>
        <dbReference type="SAM" id="MobiDB-lite"/>
    </source>
</evidence>
<dbReference type="Pfam" id="PF22725">
    <property type="entry name" value="GFO_IDH_MocA_C3"/>
    <property type="match status" value="1"/>
</dbReference>
<protein>
    <submittedName>
        <fullName evidence="5">Gfo/Idh/MocA family oxidoreductase</fullName>
    </submittedName>
</protein>
<gene>
    <name evidence="5" type="ORF">GCM10009576_026800</name>
</gene>
<accession>A0ABN1S6Y0</accession>
<dbReference type="PANTHER" id="PTHR43818:SF11">
    <property type="entry name" value="BCDNA.GH03377"/>
    <property type="match status" value="1"/>
</dbReference>
<organism evidence="5 6">
    <name type="scientific">Streptomyces rhizosphaericus</name>
    <dbReference type="NCBI Taxonomy" id="114699"/>
    <lineage>
        <taxon>Bacteria</taxon>
        <taxon>Bacillati</taxon>
        <taxon>Actinomycetota</taxon>
        <taxon>Actinomycetes</taxon>
        <taxon>Kitasatosporales</taxon>
        <taxon>Streptomycetaceae</taxon>
        <taxon>Streptomyces</taxon>
        <taxon>Streptomyces violaceusniger group</taxon>
    </lineage>
</organism>
<dbReference type="InterPro" id="IPR036291">
    <property type="entry name" value="NAD(P)-bd_dom_sf"/>
</dbReference>
<evidence type="ECO:0000259" key="4">
    <source>
        <dbReference type="Pfam" id="PF22725"/>
    </source>
</evidence>
<feature type="compositionally biased region" description="Low complexity" evidence="2">
    <location>
        <begin position="407"/>
        <end position="421"/>
    </location>
</feature>
<dbReference type="PANTHER" id="PTHR43818">
    <property type="entry name" value="BCDNA.GH03377"/>
    <property type="match status" value="1"/>
</dbReference>
<dbReference type="Proteomes" id="UP001500033">
    <property type="component" value="Unassembled WGS sequence"/>
</dbReference>
<feature type="domain" description="GFO/IDH/MocA-like oxidoreductase" evidence="4">
    <location>
        <begin position="166"/>
        <end position="312"/>
    </location>
</feature>
<keyword evidence="1" id="KW-0560">Oxidoreductase</keyword>
<evidence type="ECO:0000313" key="6">
    <source>
        <dbReference type="Proteomes" id="UP001500033"/>
    </source>
</evidence>
<name>A0ABN1S6Y0_9ACTN</name>
<evidence type="ECO:0000313" key="5">
    <source>
        <dbReference type="EMBL" id="GAA0976417.1"/>
    </source>
</evidence>
<feature type="region of interest" description="Disordered" evidence="2">
    <location>
        <begin position="1"/>
        <end position="21"/>
    </location>
</feature>
<dbReference type="Gene3D" id="3.40.50.720">
    <property type="entry name" value="NAD(P)-binding Rossmann-like Domain"/>
    <property type="match status" value="1"/>
</dbReference>
<evidence type="ECO:0000256" key="1">
    <source>
        <dbReference type="ARBA" id="ARBA00023002"/>
    </source>
</evidence>
<proteinExistence type="predicted"/>
<dbReference type="SUPFAM" id="SSF51735">
    <property type="entry name" value="NAD(P)-binding Rossmann-fold domains"/>
    <property type="match status" value="1"/>
</dbReference>
<reference evidence="5 6" key="1">
    <citation type="journal article" date="2019" name="Int. J. Syst. Evol. Microbiol.">
        <title>The Global Catalogue of Microorganisms (GCM) 10K type strain sequencing project: providing services to taxonomists for standard genome sequencing and annotation.</title>
        <authorList>
            <consortium name="The Broad Institute Genomics Platform"/>
            <consortium name="The Broad Institute Genome Sequencing Center for Infectious Disease"/>
            <person name="Wu L."/>
            <person name="Ma J."/>
        </authorList>
    </citation>
    <scope>NUCLEOTIDE SEQUENCE [LARGE SCALE GENOMIC DNA]</scope>
    <source>
        <strain evidence="5 6">JCM 11445</strain>
    </source>
</reference>
<sequence>MTVPTGHSPHASSTDGAPARSAPVPVTVIAAGRARRTARLRVAVLGAGMIGDVHLRSARASGAEVVGVLSSTAQRSLAAAERWQVDVGYPDLDAVLSDDTIDVVHVCTPNHLHVGQAVAALRAGKHVVCEKPVATTAADARLLVDTAESAGRIVTVPFVYRYHPMVRELRARVAAGGFGAWQLLHGSYLQDWLLSPESTSWRVDPAAGGASRAFADIGSHWFDLVEWVAGVRVAELLAETTTTVADRPRVGGPTFGNGAPCDAARVTVTTEDALAVVGRTTEGVLVSVTVSQVSAGRKNRLWFELDGAHASAVFDQELPESLWLGRPDRTETLVRDPSVNSPDAARLSVVPAGHPQGYPECFENFVKDTYAAVRGSHLEGLPTVRDGLRSARLVDAVMASAARRTWTPVDDATPTDAPTDDPTGEHGEHLR</sequence>
<feature type="region of interest" description="Disordered" evidence="2">
    <location>
        <begin position="405"/>
        <end position="431"/>
    </location>
</feature>
<dbReference type="InterPro" id="IPR055170">
    <property type="entry name" value="GFO_IDH_MocA-like_dom"/>
</dbReference>
<feature type="domain" description="Gfo/Idh/MocA-like oxidoreductase N-terminal" evidence="3">
    <location>
        <begin position="40"/>
        <end position="156"/>
    </location>
</feature>
<comment type="caution">
    <text evidence="5">The sequence shown here is derived from an EMBL/GenBank/DDBJ whole genome shotgun (WGS) entry which is preliminary data.</text>
</comment>
<dbReference type="InterPro" id="IPR000683">
    <property type="entry name" value="Gfo/Idh/MocA-like_OxRdtase_N"/>
</dbReference>